<evidence type="ECO:0000313" key="4">
    <source>
        <dbReference type="EMBL" id="MBA2132512.1"/>
    </source>
</evidence>
<evidence type="ECO:0000313" key="5">
    <source>
        <dbReference type="Proteomes" id="UP000657177"/>
    </source>
</evidence>
<keyword evidence="3" id="KW-0406">Ion transport</keyword>
<keyword evidence="2" id="KW-0813">Transport</keyword>
<comment type="similarity">
    <text evidence="1">Belongs to the V-ATPase F subunit family.</text>
</comment>
<dbReference type="InterPro" id="IPR036906">
    <property type="entry name" value="ATPase_V1_fsu_sf"/>
</dbReference>
<evidence type="ECO:0000256" key="2">
    <source>
        <dbReference type="ARBA" id="ARBA00022448"/>
    </source>
</evidence>
<evidence type="ECO:0000256" key="3">
    <source>
        <dbReference type="ARBA" id="ARBA00023065"/>
    </source>
</evidence>
<dbReference type="SUPFAM" id="SSF159468">
    <property type="entry name" value="AtpF-like"/>
    <property type="match status" value="1"/>
</dbReference>
<dbReference type="Pfam" id="PF01990">
    <property type="entry name" value="ATP-synt_F"/>
    <property type="match status" value="1"/>
</dbReference>
<dbReference type="RefSeq" id="WP_181338955.1">
    <property type="nucleotide sequence ID" value="NZ_JAAKDE010000004.1"/>
</dbReference>
<dbReference type="AlphaFoldDB" id="A0A8J6LRU2"/>
<keyword evidence="5" id="KW-1185">Reference proteome</keyword>
<dbReference type="EMBL" id="JAAKDE010000004">
    <property type="protein sequence ID" value="MBA2132512.1"/>
    <property type="molecule type" value="Genomic_DNA"/>
</dbReference>
<protein>
    <submittedName>
        <fullName evidence="4">V-type ATP synthase subunit F</fullName>
    </submittedName>
</protein>
<dbReference type="GO" id="GO:0046961">
    <property type="term" value="F:proton-transporting ATPase activity, rotational mechanism"/>
    <property type="evidence" value="ECO:0007669"/>
    <property type="project" value="InterPro"/>
</dbReference>
<dbReference type="Proteomes" id="UP000657177">
    <property type="component" value="Unassembled WGS sequence"/>
</dbReference>
<sequence>MSTFKMAVIGEEDLIRGFGLLGLELFPVASGREARDVLFKLKDDQDYGVIYITESIAQGFTGEIEEWGSRPLPCITYIPGVAGSQGYAAERIRRIVEKAVGVDIEKGKEVGNK</sequence>
<proteinExistence type="inferred from homology"/>
<reference evidence="4" key="1">
    <citation type="submission" date="2020-06" db="EMBL/GenBank/DDBJ databases">
        <title>Novel chitinolytic bacterium.</title>
        <authorList>
            <person name="Ungkulpasvich U."/>
            <person name="Kosugi A."/>
            <person name="Uke A."/>
        </authorList>
    </citation>
    <scope>NUCLEOTIDE SEQUENCE</scope>
    <source>
        <strain evidence="4">UUS1-1</strain>
    </source>
</reference>
<comment type="caution">
    <text evidence="4">The sequence shown here is derived from an EMBL/GenBank/DDBJ whole genome shotgun (WGS) entry which is preliminary data.</text>
</comment>
<gene>
    <name evidence="4" type="ORF">G5B42_03005</name>
</gene>
<dbReference type="InterPro" id="IPR008218">
    <property type="entry name" value="ATPase_V1-cplx_f_g_su"/>
</dbReference>
<dbReference type="Gene3D" id="3.40.50.10580">
    <property type="entry name" value="ATPase, V1 complex, subunit F"/>
    <property type="match status" value="1"/>
</dbReference>
<name>A0A8J6LRU2_9FIRM</name>
<organism evidence="4 5">
    <name type="scientific">Capillibacterium thermochitinicola</name>
    <dbReference type="NCBI Taxonomy" id="2699427"/>
    <lineage>
        <taxon>Bacteria</taxon>
        <taxon>Bacillati</taxon>
        <taxon>Bacillota</taxon>
        <taxon>Capillibacterium</taxon>
    </lineage>
</organism>
<evidence type="ECO:0000256" key="1">
    <source>
        <dbReference type="ARBA" id="ARBA00010148"/>
    </source>
</evidence>
<accession>A0A8J6LRU2</accession>